<keyword evidence="2" id="KW-1185">Reference proteome</keyword>
<accession>A0A7D9DWZ7</accession>
<dbReference type="AlphaFoldDB" id="A0A7D9DWZ7"/>
<dbReference type="Proteomes" id="UP001152795">
    <property type="component" value="Unassembled WGS sequence"/>
</dbReference>
<proteinExistence type="predicted"/>
<sequence>AFSSGSHGDVFHLSFCYKLPQMACSDRHRLGLDREGLDFFKDIRRKARWLTYSAVSFSTLFDAERVVPQLAAMLNERFDLQVLR</sequence>
<name>A0A7D9DWZ7_PARCT</name>
<feature type="non-terminal residue" evidence="1">
    <location>
        <position position="1"/>
    </location>
</feature>
<protein>
    <submittedName>
        <fullName evidence="1">Uncharacterized protein</fullName>
    </submittedName>
</protein>
<evidence type="ECO:0000313" key="1">
    <source>
        <dbReference type="EMBL" id="CAB3995272.1"/>
    </source>
</evidence>
<gene>
    <name evidence="1" type="ORF">PACLA_8A060668</name>
</gene>
<comment type="caution">
    <text evidence="1">The sequence shown here is derived from an EMBL/GenBank/DDBJ whole genome shotgun (WGS) entry which is preliminary data.</text>
</comment>
<evidence type="ECO:0000313" key="2">
    <source>
        <dbReference type="Proteomes" id="UP001152795"/>
    </source>
</evidence>
<dbReference type="EMBL" id="CACRXK020002631">
    <property type="protein sequence ID" value="CAB3995272.1"/>
    <property type="molecule type" value="Genomic_DNA"/>
</dbReference>
<reference evidence="1" key="1">
    <citation type="submission" date="2020-04" db="EMBL/GenBank/DDBJ databases">
        <authorList>
            <person name="Alioto T."/>
            <person name="Alioto T."/>
            <person name="Gomez Garrido J."/>
        </authorList>
    </citation>
    <scope>NUCLEOTIDE SEQUENCE</scope>
    <source>
        <strain evidence="1">A484AB</strain>
    </source>
</reference>
<organism evidence="1 2">
    <name type="scientific">Paramuricea clavata</name>
    <name type="common">Red gorgonian</name>
    <name type="synonym">Violescent sea-whip</name>
    <dbReference type="NCBI Taxonomy" id="317549"/>
    <lineage>
        <taxon>Eukaryota</taxon>
        <taxon>Metazoa</taxon>
        <taxon>Cnidaria</taxon>
        <taxon>Anthozoa</taxon>
        <taxon>Octocorallia</taxon>
        <taxon>Malacalcyonacea</taxon>
        <taxon>Plexauridae</taxon>
        <taxon>Paramuricea</taxon>
    </lineage>
</organism>